<dbReference type="Proteomes" id="UP000596252">
    <property type="component" value="Chromosome"/>
</dbReference>
<name>A0ABX7G0K2_9GAMM</name>
<keyword evidence="1" id="KW-0732">Signal</keyword>
<evidence type="ECO:0000256" key="1">
    <source>
        <dbReference type="SAM" id="SignalP"/>
    </source>
</evidence>
<accession>A0ABX7G0K2</accession>
<sequence length="208" mass="21899">MKPVLTAVTLATILIAAPVLAGERTLSQTFAYQGETLYLDVGVGEVEIEAGDGDEVSVEVVLTPAKGSGWLFGGKTDISEVELNTKITEGKRLVLSLNDNDDLKEHWRITLPADAAVSVDMGVGRIATSGLDNSLEIDLGVGEVQVNHSHDYGSISLHSGVGEVNFLRNGQQQPISQALVSQSFQSQSSGTGKLKVDVGVGEVGIQQL</sequence>
<evidence type="ECO:0000313" key="2">
    <source>
        <dbReference type="EMBL" id="QRH00798.1"/>
    </source>
</evidence>
<dbReference type="EMBL" id="CP069213">
    <property type="protein sequence ID" value="QRH00798.1"/>
    <property type="molecule type" value="Genomic_DNA"/>
</dbReference>
<dbReference type="RefSeq" id="WP_203324505.1">
    <property type="nucleotide sequence ID" value="NZ_CP069213.1"/>
</dbReference>
<feature type="signal peptide" evidence="1">
    <location>
        <begin position="1"/>
        <end position="21"/>
    </location>
</feature>
<protein>
    <recommendedName>
        <fullName evidence="4">Adhesin domain-containing protein</fullName>
    </recommendedName>
</protein>
<feature type="chain" id="PRO_5045423321" description="Adhesin domain-containing protein" evidence="1">
    <location>
        <begin position="22"/>
        <end position="208"/>
    </location>
</feature>
<reference evidence="2 3" key="1">
    <citation type="journal article" date="2012" name="Antonie Van Leeuwenhoek">
        <title>Shewanella litorisediminis sp. nov., a gammaproteobacterium isolated from a tidal flat sediment.</title>
        <authorList>
            <person name="Lee M.H."/>
            <person name="Yoon J.H."/>
        </authorList>
    </citation>
    <scope>NUCLEOTIDE SEQUENCE [LARGE SCALE GENOMIC DNA]</scope>
    <source>
        <strain evidence="2 3">SMK1-12</strain>
    </source>
</reference>
<keyword evidence="3" id="KW-1185">Reference proteome</keyword>
<proteinExistence type="predicted"/>
<evidence type="ECO:0008006" key="4">
    <source>
        <dbReference type="Google" id="ProtNLM"/>
    </source>
</evidence>
<organism evidence="2 3">
    <name type="scientific">Shewanella litorisediminis</name>
    <dbReference type="NCBI Taxonomy" id="1173586"/>
    <lineage>
        <taxon>Bacteria</taxon>
        <taxon>Pseudomonadati</taxon>
        <taxon>Pseudomonadota</taxon>
        <taxon>Gammaproteobacteria</taxon>
        <taxon>Alteromonadales</taxon>
        <taxon>Shewanellaceae</taxon>
        <taxon>Shewanella</taxon>
    </lineage>
</organism>
<gene>
    <name evidence="2" type="ORF">JQC75_13035</name>
</gene>
<evidence type="ECO:0000313" key="3">
    <source>
        <dbReference type="Proteomes" id="UP000596252"/>
    </source>
</evidence>